<dbReference type="Proteomes" id="UP000268059">
    <property type="component" value="Chromosome"/>
</dbReference>
<dbReference type="InParanoid" id="A0A3G9JAG8"/>
<dbReference type="EMBL" id="AP019309">
    <property type="protein sequence ID" value="BBH27556.1"/>
    <property type="molecule type" value="Genomic_DNA"/>
</dbReference>
<dbReference type="AlphaFoldDB" id="A0A3G9JAG8"/>
<feature type="transmembrane region" description="Helical" evidence="1">
    <location>
        <begin position="7"/>
        <end position="31"/>
    </location>
</feature>
<sequence>MKNLMRIIKFISCLLVVYSALYLGTIILSHTQYNFYPSYENILRLSTHEKGILLGLSLALIGSSLMQFVSLCAIKKKVNDLIFLLPAIVAGVLFTFSTL</sequence>
<keyword evidence="1" id="KW-0472">Membrane</keyword>
<evidence type="ECO:0000313" key="2">
    <source>
        <dbReference type="EMBL" id="BBH27556.1"/>
    </source>
</evidence>
<name>A0A3G9JAG8_9FIRM</name>
<protein>
    <submittedName>
        <fullName evidence="2">Uncharacterized protein</fullName>
    </submittedName>
</protein>
<keyword evidence="3" id="KW-1185">Reference proteome</keyword>
<dbReference type="RefSeq" id="WP_125120271.1">
    <property type="nucleotide sequence ID" value="NZ_AP019309.1"/>
</dbReference>
<feature type="transmembrane region" description="Helical" evidence="1">
    <location>
        <begin position="51"/>
        <end position="74"/>
    </location>
</feature>
<accession>A0A3G9JAG8</accession>
<reference evidence="2 3" key="1">
    <citation type="submission" date="2018-11" db="EMBL/GenBank/DDBJ databases">
        <title>Novel Erysipelotrichaceae bacterium isolated from small intestine of a swine.</title>
        <authorList>
            <person name="Kim J.S."/>
            <person name="Choe H."/>
            <person name="Lee Y.R."/>
            <person name="Kim K.M."/>
            <person name="Park D.S."/>
        </authorList>
    </citation>
    <scope>NUCLEOTIDE SEQUENCE [LARGE SCALE GENOMIC DNA]</scope>
    <source>
        <strain evidence="2 3">SG0102</strain>
    </source>
</reference>
<keyword evidence="1" id="KW-1133">Transmembrane helix</keyword>
<proteinExistence type="predicted"/>
<dbReference type="KEGG" id="ebm:SG0102_24900"/>
<evidence type="ECO:0000313" key="3">
    <source>
        <dbReference type="Proteomes" id="UP000268059"/>
    </source>
</evidence>
<evidence type="ECO:0000256" key="1">
    <source>
        <dbReference type="SAM" id="Phobius"/>
    </source>
</evidence>
<gene>
    <name evidence="2" type="ORF">SG0102_24900</name>
</gene>
<keyword evidence="1" id="KW-0812">Transmembrane</keyword>
<organism evidence="2 3">
    <name type="scientific">Intestinibaculum porci</name>
    <dbReference type="NCBI Taxonomy" id="2487118"/>
    <lineage>
        <taxon>Bacteria</taxon>
        <taxon>Bacillati</taxon>
        <taxon>Bacillota</taxon>
        <taxon>Erysipelotrichia</taxon>
        <taxon>Erysipelotrichales</taxon>
        <taxon>Erysipelotrichaceae</taxon>
        <taxon>Intestinibaculum</taxon>
    </lineage>
</organism>
<feature type="transmembrane region" description="Helical" evidence="1">
    <location>
        <begin position="81"/>
        <end position="98"/>
    </location>
</feature>